<dbReference type="PANTHER" id="PTHR10218">
    <property type="entry name" value="GTP-BINDING PROTEIN ALPHA SUBUNIT"/>
    <property type="match status" value="1"/>
</dbReference>
<name>A0AAV6GLJ9_9TELE</name>
<keyword evidence="2 10" id="KW-0479">Metal-binding</keyword>
<dbReference type="GO" id="GO:0005737">
    <property type="term" value="C:cytoplasm"/>
    <property type="evidence" value="ECO:0007669"/>
    <property type="project" value="TreeGrafter"/>
</dbReference>
<dbReference type="GO" id="GO:0001917">
    <property type="term" value="C:photoreceptor inner segment"/>
    <property type="evidence" value="ECO:0007669"/>
    <property type="project" value="TreeGrafter"/>
</dbReference>
<dbReference type="PROSITE" id="PS51882">
    <property type="entry name" value="G_ALPHA"/>
    <property type="match status" value="1"/>
</dbReference>
<sequence>MAEPKTLKFLLLGANEAGKTTLAKQMKILHLGAYTDEERLDYRPTIYSNILQFSLTVIQNMGALEIKFASPSGEADSKKLVTMAGSTEEGTMSADLAALIKSVWADAGIKACFERANMYDINDPTSYFMDDLERVCEPNYLPTEKDVLYSRLETTGTSEEQFNYKDLLIRLFDVGGKREERKGWIKNFEDVSCIIFVSALSAYDLVLVEDDEMNRVHESLHLFNSICNHKFFATTTMVLFLNKTDIFKNKIKTSPLTICFPNYTGGDSYEQGTDFIKKQFEELNLKKGEKEIYTHLTCAVDTQNVDSAFNTVVDTVVKNLKACGLY</sequence>
<dbReference type="GO" id="GO:0005834">
    <property type="term" value="C:heterotrimeric G-protein complex"/>
    <property type="evidence" value="ECO:0007669"/>
    <property type="project" value="TreeGrafter"/>
</dbReference>
<keyword evidence="5 9" id="KW-0342">GTP-binding</keyword>
<feature type="binding site" evidence="10">
    <location>
        <position position="20"/>
    </location>
    <ligand>
        <name>Mg(2+)</name>
        <dbReference type="ChEBI" id="CHEBI:18420"/>
    </ligand>
</feature>
<proteinExistence type="predicted"/>
<dbReference type="GO" id="GO:0001750">
    <property type="term" value="C:photoreceptor outer segment"/>
    <property type="evidence" value="ECO:0007669"/>
    <property type="project" value="TreeGrafter"/>
</dbReference>
<dbReference type="InterPro" id="IPR001019">
    <property type="entry name" value="Gprotein_alpha_su"/>
</dbReference>
<dbReference type="AlphaFoldDB" id="A0AAV6GLJ9"/>
<dbReference type="EMBL" id="JADWDJ010000010">
    <property type="protein sequence ID" value="KAG5274580.1"/>
    <property type="molecule type" value="Genomic_DNA"/>
</dbReference>
<dbReference type="PANTHER" id="PTHR10218:SF68">
    <property type="entry name" value="GUANINE NUCLEOTIDE-BINDING PROTEIN G(T) SUBUNIT ALPHA-2"/>
    <property type="match status" value="1"/>
</dbReference>
<evidence type="ECO:0000256" key="9">
    <source>
        <dbReference type="PIRSR" id="PIRSR601019-1"/>
    </source>
</evidence>
<feature type="binding site" evidence="9">
    <location>
        <begin position="242"/>
        <end position="245"/>
    </location>
    <ligand>
        <name>GTP</name>
        <dbReference type="ChEBI" id="CHEBI:37565"/>
    </ligand>
</feature>
<dbReference type="SMART" id="SM00275">
    <property type="entry name" value="G_alpha"/>
    <property type="match status" value="1"/>
</dbReference>
<dbReference type="GO" id="GO:0046872">
    <property type="term" value="F:metal ion binding"/>
    <property type="evidence" value="ECO:0007669"/>
    <property type="project" value="UniProtKB-KW"/>
</dbReference>
<evidence type="ECO:0000256" key="2">
    <source>
        <dbReference type="ARBA" id="ARBA00022723"/>
    </source>
</evidence>
<keyword evidence="4 10" id="KW-0460">Magnesium</keyword>
<keyword evidence="8" id="KW-0449">Lipoprotein</keyword>
<keyword evidence="12" id="KW-1185">Reference proteome</keyword>
<evidence type="ECO:0000313" key="11">
    <source>
        <dbReference type="EMBL" id="KAG5274580.1"/>
    </source>
</evidence>
<feature type="binding site" evidence="9">
    <location>
        <begin position="16"/>
        <end position="21"/>
    </location>
    <ligand>
        <name>GTP</name>
        <dbReference type="ChEBI" id="CHEBI:37565"/>
    </ligand>
</feature>
<evidence type="ECO:0000256" key="10">
    <source>
        <dbReference type="PIRSR" id="PIRSR601019-2"/>
    </source>
</evidence>
<evidence type="ECO:0000256" key="6">
    <source>
        <dbReference type="ARBA" id="ARBA00023139"/>
    </source>
</evidence>
<evidence type="ECO:0000313" key="12">
    <source>
        <dbReference type="Proteomes" id="UP000823561"/>
    </source>
</evidence>
<gene>
    <name evidence="11" type="ORF">AALO_G00137870</name>
</gene>
<dbReference type="InterPro" id="IPR027417">
    <property type="entry name" value="P-loop_NTPase"/>
</dbReference>
<dbReference type="GO" id="GO:0005525">
    <property type="term" value="F:GTP binding"/>
    <property type="evidence" value="ECO:0007669"/>
    <property type="project" value="UniProtKB-KW"/>
</dbReference>
<dbReference type="GO" id="GO:0001580">
    <property type="term" value="P:detection of chemical stimulus involved in sensory perception of bitter taste"/>
    <property type="evidence" value="ECO:0007669"/>
    <property type="project" value="TreeGrafter"/>
</dbReference>
<comment type="caution">
    <text evidence="11">The sequence shown here is derived from an EMBL/GenBank/DDBJ whole genome shotgun (WGS) entry which is preliminary data.</text>
</comment>
<dbReference type="Proteomes" id="UP000823561">
    <property type="component" value="Chromosome 10"/>
</dbReference>
<dbReference type="PRINTS" id="PR00318">
    <property type="entry name" value="GPROTEINA"/>
</dbReference>
<evidence type="ECO:0000256" key="7">
    <source>
        <dbReference type="ARBA" id="ARBA00023224"/>
    </source>
</evidence>
<dbReference type="Gene3D" id="3.40.50.300">
    <property type="entry name" value="P-loop containing nucleotide triphosphate hydrolases"/>
    <property type="match status" value="1"/>
</dbReference>
<keyword evidence="7" id="KW-0807">Transducer</keyword>
<keyword evidence="3 9" id="KW-0547">Nucleotide-binding</keyword>
<keyword evidence="6" id="KW-0564">Palmitate</keyword>
<evidence type="ECO:0000256" key="5">
    <source>
        <dbReference type="ARBA" id="ARBA00023134"/>
    </source>
</evidence>
<feature type="binding site" evidence="9">
    <location>
        <position position="299"/>
    </location>
    <ligand>
        <name>GTP</name>
        <dbReference type="ChEBI" id="CHEBI:37565"/>
    </ligand>
</feature>
<keyword evidence="1" id="KW-0519">Myristate</keyword>
<evidence type="ECO:0000256" key="8">
    <source>
        <dbReference type="ARBA" id="ARBA00023288"/>
    </source>
</evidence>
<organism evidence="11 12">
    <name type="scientific">Alosa alosa</name>
    <name type="common">allis shad</name>
    <dbReference type="NCBI Taxonomy" id="278164"/>
    <lineage>
        <taxon>Eukaryota</taxon>
        <taxon>Metazoa</taxon>
        <taxon>Chordata</taxon>
        <taxon>Craniata</taxon>
        <taxon>Vertebrata</taxon>
        <taxon>Euteleostomi</taxon>
        <taxon>Actinopterygii</taxon>
        <taxon>Neopterygii</taxon>
        <taxon>Teleostei</taxon>
        <taxon>Clupei</taxon>
        <taxon>Clupeiformes</taxon>
        <taxon>Clupeoidei</taxon>
        <taxon>Clupeidae</taxon>
        <taxon>Alosa</taxon>
    </lineage>
</organism>
<reference evidence="11" key="1">
    <citation type="submission" date="2020-10" db="EMBL/GenBank/DDBJ databases">
        <title>Chromosome-scale genome assembly of the Allis shad, Alosa alosa.</title>
        <authorList>
            <person name="Margot Z."/>
            <person name="Christophe K."/>
            <person name="Cabau C."/>
            <person name="Louis A."/>
            <person name="Berthelot C."/>
            <person name="Parey E."/>
            <person name="Roest Crollius H."/>
            <person name="Montfort J."/>
            <person name="Robinson-Rechavi M."/>
            <person name="Bucao C."/>
            <person name="Bouchez O."/>
            <person name="Gislard M."/>
            <person name="Lluch J."/>
            <person name="Milhes M."/>
            <person name="Lampietro C."/>
            <person name="Lopez Roques C."/>
            <person name="Donnadieu C."/>
            <person name="Braasch I."/>
            <person name="Desvignes T."/>
            <person name="Postlethwait J."/>
            <person name="Bobe J."/>
            <person name="Guiguen Y."/>
        </authorList>
    </citation>
    <scope>NUCLEOTIDE SEQUENCE</scope>
    <source>
        <strain evidence="11">M-15738</strain>
        <tissue evidence="11">Blood</tissue>
    </source>
</reference>
<dbReference type="Gene3D" id="1.10.400.10">
    <property type="entry name" value="GI Alpha 1, domain 2-like"/>
    <property type="match status" value="1"/>
</dbReference>
<dbReference type="SUPFAM" id="SSF52540">
    <property type="entry name" value="P-loop containing nucleoside triphosphate hydrolases"/>
    <property type="match status" value="1"/>
</dbReference>
<feature type="binding site" evidence="10">
    <location>
        <position position="154"/>
    </location>
    <ligand>
        <name>Mg(2+)</name>
        <dbReference type="ChEBI" id="CHEBI:18420"/>
    </ligand>
</feature>
<dbReference type="SUPFAM" id="SSF47895">
    <property type="entry name" value="Transducin (alpha subunit), insertion domain"/>
    <property type="match status" value="1"/>
</dbReference>
<accession>A0AAV6GLJ9</accession>
<evidence type="ECO:0000256" key="4">
    <source>
        <dbReference type="ARBA" id="ARBA00022842"/>
    </source>
</evidence>
<dbReference type="Pfam" id="PF00503">
    <property type="entry name" value="G-alpha"/>
    <property type="match status" value="1"/>
</dbReference>
<dbReference type="GO" id="GO:0007188">
    <property type="term" value="P:adenylate cyclase-modulating G protein-coupled receptor signaling pathway"/>
    <property type="evidence" value="ECO:0007669"/>
    <property type="project" value="TreeGrafter"/>
</dbReference>
<dbReference type="GO" id="GO:0001664">
    <property type="term" value="F:G protein-coupled receptor binding"/>
    <property type="evidence" value="ECO:0007669"/>
    <property type="project" value="TreeGrafter"/>
</dbReference>
<dbReference type="FunFam" id="3.40.50.300:FF:003800">
    <property type="entry name" value="Guanine nucleotide-binding protein G(k) subunit alpha"/>
    <property type="match status" value="1"/>
</dbReference>
<protein>
    <submittedName>
        <fullName evidence="11">Uncharacterized protein</fullName>
    </submittedName>
</protein>
<evidence type="ECO:0000256" key="1">
    <source>
        <dbReference type="ARBA" id="ARBA00022707"/>
    </source>
</evidence>
<feature type="binding site" evidence="9">
    <location>
        <begin position="148"/>
        <end position="154"/>
    </location>
    <ligand>
        <name>GTP</name>
        <dbReference type="ChEBI" id="CHEBI:37565"/>
    </ligand>
</feature>
<dbReference type="CDD" id="cd00066">
    <property type="entry name" value="G-alpha"/>
    <property type="match status" value="1"/>
</dbReference>
<evidence type="ECO:0000256" key="3">
    <source>
        <dbReference type="ARBA" id="ARBA00022741"/>
    </source>
</evidence>
<dbReference type="GO" id="GO:0031683">
    <property type="term" value="F:G-protein beta/gamma-subunit complex binding"/>
    <property type="evidence" value="ECO:0007669"/>
    <property type="project" value="InterPro"/>
</dbReference>
<dbReference type="InterPro" id="IPR011025">
    <property type="entry name" value="GproteinA_insert"/>
</dbReference>
<dbReference type="GO" id="GO:0003924">
    <property type="term" value="F:GTPase activity"/>
    <property type="evidence" value="ECO:0007669"/>
    <property type="project" value="InterPro"/>
</dbReference>